<accession>A0A3P6CJH1</accession>
<dbReference type="EMBL" id="LR031576">
    <property type="protein sequence ID" value="VDD15686.1"/>
    <property type="molecule type" value="Genomic_DNA"/>
</dbReference>
<dbReference type="AlphaFoldDB" id="A0A3P6CJH1"/>
<reference evidence="2" key="3">
    <citation type="submission" date="2018-11" db="EMBL/GenBank/DDBJ databases">
        <authorList>
            <consortium name="Genoscope - CEA"/>
            <person name="William W."/>
        </authorList>
    </citation>
    <scope>NUCLEOTIDE SEQUENCE</scope>
</reference>
<sequence>MIVANHRQPLPTAQAAFAGKPVAPVGAPLCSERKGLVSVEVKKKKGQYDMKLLAVDIPMVSGPDQRLLLIGDEERVQRIVDFDFTNGGMEFWHDISNFRVEETTFNSGGIHGKDVEVFFLLATQNHHEWSTPNVMAWRLQKAKKESQTENFAWIASNDLLREKRHLLTRIESHKQDLTRPRTKWRKLANQSVLRMR</sequence>
<name>A0A3P6CJH1_BRACM</name>
<evidence type="ECO:0000313" key="3">
    <source>
        <dbReference type="EnsemblPlants" id="Bra016969.1-P"/>
    </source>
</evidence>
<dbReference type="Proteomes" id="UP000694005">
    <property type="component" value="Chromosome A04"/>
</dbReference>
<dbReference type="Gramene" id="Bra016969.1">
    <property type="protein sequence ID" value="Bra016969.1-P"/>
    <property type="gene ID" value="Bra016969"/>
</dbReference>
<dbReference type="EnsemblPlants" id="Bra016969.1">
    <property type="protein sequence ID" value="Bra016969.1-P"/>
    <property type="gene ID" value="Bra016969"/>
</dbReference>
<reference evidence="4" key="1">
    <citation type="journal article" date="2011" name="Nat. Genet.">
        <title>The genome of the mesopolyploid crop species Brassica rapa.</title>
        <authorList>
            <consortium name="Brassica rapa Genome Sequencing Project Consortium"/>
            <person name="Wang X."/>
            <person name="Wang H."/>
            <person name="Wang J."/>
            <person name="Sun R."/>
            <person name="Wu J."/>
            <person name="Liu S."/>
            <person name="Bai Y."/>
            <person name="Mun J.H."/>
            <person name="Bancroft I."/>
            <person name="Cheng F."/>
            <person name="Huang S."/>
            <person name="Li X."/>
            <person name="Hua W."/>
            <person name="Wang J."/>
            <person name="Wang X."/>
            <person name="Freeling M."/>
            <person name="Pires J.C."/>
            <person name="Paterson A.H."/>
            <person name="Chalhoub B."/>
            <person name="Wang B."/>
            <person name="Hayward A."/>
            <person name="Sharpe A.G."/>
            <person name="Park B.S."/>
            <person name="Weisshaar B."/>
            <person name="Liu B."/>
            <person name="Li B."/>
            <person name="Liu B."/>
            <person name="Tong C."/>
            <person name="Song C."/>
            <person name="Duran C."/>
            <person name="Peng C."/>
            <person name="Geng C."/>
            <person name="Koh C."/>
            <person name="Lin C."/>
            <person name="Edwards D."/>
            <person name="Mu D."/>
            <person name="Shen D."/>
            <person name="Soumpourou E."/>
            <person name="Li F."/>
            <person name="Fraser F."/>
            <person name="Conant G."/>
            <person name="Lassalle G."/>
            <person name="King G.J."/>
            <person name="Bonnema G."/>
            <person name="Tang H."/>
            <person name="Wang H."/>
            <person name="Belcram H."/>
            <person name="Zhou H."/>
            <person name="Hirakawa H."/>
            <person name="Abe H."/>
            <person name="Guo H."/>
            <person name="Wang H."/>
            <person name="Jin H."/>
            <person name="Parkin I.A."/>
            <person name="Batley J."/>
            <person name="Kim J.S."/>
            <person name="Just J."/>
            <person name="Li J."/>
            <person name="Xu J."/>
            <person name="Deng J."/>
            <person name="Kim J.A."/>
            <person name="Li J."/>
            <person name="Yu J."/>
            <person name="Meng J."/>
            <person name="Wang J."/>
            <person name="Min J."/>
            <person name="Poulain J."/>
            <person name="Wang J."/>
            <person name="Hatakeyama K."/>
            <person name="Wu K."/>
            <person name="Wang L."/>
            <person name="Fang L."/>
            <person name="Trick M."/>
            <person name="Links M.G."/>
            <person name="Zhao M."/>
            <person name="Jin M."/>
            <person name="Ramchiary N."/>
            <person name="Drou N."/>
            <person name="Berkman P.J."/>
            <person name="Cai Q."/>
            <person name="Huang Q."/>
            <person name="Li R."/>
            <person name="Tabata S."/>
            <person name="Cheng S."/>
            <person name="Zhang S."/>
            <person name="Zhang S."/>
            <person name="Huang S."/>
            <person name="Sato S."/>
            <person name="Sun S."/>
            <person name="Kwon S.J."/>
            <person name="Choi S.R."/>
            <person name="Lee T.H."/>
            <person name="Fan W."/>
            <person name="Zhao X."/>
            <person name="Tan X."/>
            <person name="Xu X."/>
            <person name="Wang Y."/>
            <person name="Qiu Y."/>
            <person name="Yin Y."/>
            <person name="Li Y."/>
            <person name="Du Y."/>
            <person name="Liao Y."/>
            <person name="Lim Y."/>
            <person name="Narusaka Y."/>
            <person name="Wang Y."/>
            <person name="Wang Z."/>
            <person name="Li Z."/>
            <person name="Wang Z."/>
            <person name="Xiong Z."/>
            <person name="Zhang Z."/>
        </authorList>
    </citation>
    <scope>NUCLEOTIDE SEQUENCE [LARGE SCALE GENOMIC DNA]</scope>
    <source>
        <strain evidence="4">cv. Chiifu-401-42</strain>
    </source>
</reference>
<dbReference type="Proteomes" id="UP000011750">
    <property type="component" value="Chromosome A04"/>
</dbReference>
<proteinExistence type="predicted"/>
<dbReference type="PANTHER" id="PTHR36354">
    <property type="entry name" value="IMPORT INNER MEMBRANE TRANSLOCASE SUBUNIT"/>
    <property type="match status" value="1"/>
</dbReference>
<dbReference type="PANTHER" id="PTHR36354:SF2">
    <property type="entry name" value="IMPORT INNER MEMBRANE TRANSLOCASE SUBUNIT"/>
    <property type="match status" value="1"/>
</dbReference>
<gene>
    <name evidence="2" type="ORF">BRAA04T18575Z</name>
    <name evidence="1" type="ORF">BRAPAZ1V2_A04P32370.2</name>
</gene>
<dbReference type="STRING" id="51351.M4DKE0"/>
<keyword evidence="4" id="KW-1185">Reference proteome</keyword>
<reference evidence="4" key="2">
    <citation type="journal article" date="2018" name="Hortic Res">
        <title>Improved Brassica rapa reference genome by single-molecule sequencing and chromosome conformation capture technologies.</title>
        <authorList>
            <person name="Zhang L."/>
            <person name="Cai X."/>
            <person name="Wu J."/>
            <person name="Liu M."/>
            <person name="Grob S."/>
            <person name="Cheng F."/>
            <person name="Liang J."/>
            <person name="Cai C."/>
            <person name="Liu Z."/>
            <person name="Liu B."/>
            <person name="Wang F."/>
            <person name="Li S."/>
            <person name="Liu F."/>
            <person name="Li X."/>
            <person name="Cheng L."/>
            <person name="Yang W."/>
            <person name="Li M.H."/>
            <person name="Grossniklaus U."/>
            <person name="Zheng H."/>
            <person name="Wang X."/>
        </authorList>
    </citation>
    <scope>NUCLEOTIDE SEQUENCE [LARGE SCALE GENOMIC DNA]</scope>
    <source>
        <strain evidence="4">cv. Chiifu-401-42</strain>
    </source>
</reference>
<evidence type="ECO:0000313" key="1">
    <source>
        <dbReference type="EMBL" id="CAG7908336.1"/>
    </source>
</evidence>
<accession>M4DKE0</accession>
<dbReference type="HOGENOM" id="CLU_1391990_0_0_1"/>
<reference evidence="3" key="4">
    <citation type="submission" date="2023-03" db="UniProtKB">
        <authorList>
            <consortium name="EnsemblPlants"/>
        </authorList>
    </citation>
    <scope>IDENTIFICATION</scope>
    <source>
        <strain evidence="3">cv. Chiifu-401-42</strain>
    </source>
</reference>
<dbReference type="Gramene" id="A04p32370.2_BraZ1">
    <property type="protein sequence ID" value="A04p32370.2_BraZ1.CDS"/>
    <property type="gene ID" value="A04g32370.2_BraZ1"/>
</dbReference>
<evidence type="ECO:0000313" key="4">
    <source>
        <dbReference type="Proteomes" id="UP000011750"/>
    </source>
</evidence>
<dbReference type="EMBL" id="LS974620">
    <property type="protein sequence ID" value="CAG7908336.1"/>
    <property type="molecule type" value="Genomic_DNA"/>
</dbReference>
<organism evidence="2">
    <name type="scientific">Brassica campestris</name>
    <name type="common">Field mustard</name>
    <dbReference type="NCBI Taxonomy" id="3711"/>
    <lineage>
        <taxon>Eukaryota</taxon>
        <taxon>Viridiplantae</taxon>
        <taxon>Streptophyta</taxon>
        <taxon>Embryophyta</taxon>
        <taxon>Tracheophyta</taxon>
        <taxon>Spermatophyta</taxon>
        <taxon>Magnoliopsida</taxon>
        <taxon>eudicotyledons</taxon>
        <taxon>Gunneridae</taxon>
        <taxon>Pentapetalae</taxon>
        <taxon>rosids</taxon>
        <taxon>malvids</taxon>
        <taxon>Brassicales</taxon>
        <taxon>Brassicaceae</taxon>
        <taxon>Brassiceae</taxon>
        <taxon>Brassica</taxon>
    </lineage>
</organism>
<protein>
    <submittedName>
        <fullName evidence="2 3">Uncharacterized protein</fullName>
    </submittedName>
</protein>
<evidence type="ECO:0000313" key="2">
    <source>
        <dbReference type="EMBL" id="VDD15686.1"/>
    </source>
</evidence>